<dbReference type="InterPro" id="IPR002885">
    <property type="entry name" value="PPR_rpt"/>
</dbReference>
<proteinExistence type="predicted"/>
<dbReference type="InterPro" id="IPR011990">
    <property type="entry name" value="TPR-like_helical_dom_sf"/>
</dbReference>
<feature type="repeat" description="PPR" evidence="2">
    <location>
        <begin position="571"/>
        <end position="605"/>
    </location>
</feature>
<keyword evidence="1" id="KW-0677">Repeat</keyword>
<organism evidence="3 4">
    <name type="scientific">Platanthera zijinensis</name>
    <dbReference type="NCBI Taxonomy" id="2320716"/>
    <lineage>
        <taxon>Eukaryota</taxon>
        <taxon>Viridiplantae</taxon>
        <taxon>Streptophyta</taxon>
        <taxon>Embryophyta</taxon>
        <taxon>Tracheophyta</taxon>
        <taxon>Spermatophyta</taxon>
        <taxon>Magnoliopsida</taxon>
        <taxon>Liliopsida</taxon>
        <taxon>Asparagales</taxon>
        <taxon>Orchidaceae</taxon>
        <taxon>Orchidoideae</taxon>
        <taxon>Orchideae</taxon>
        <taxon>Orchidinae</taxon>
        <taxon>Platanthera</taxon>
    </lineage>
</organism>
<feature type="repeat" description="PPR" evidence="2">
    <location>
        <begin position="536"/>
        <end position="570"/>
    </location>
</feature>
<name>A0AAP0G3Z0_9ASPA</name>
<dbReference type="PANTHER" id="PTHR47940:SF1">
    <property type="entry name" value="PROTEIN LOW PHOTOSYNTHETIC EFFICIENCY 1, CHLOROPLASTIC"/>
    <property type="match status" value="1"/>
</dbReference>
<dbReference type="Pfam" id="PF01535">
    <property type="entry name" value="PPR"/>
    <property type="match status" value="2"/>
</dbReference>
<feature type="repeat" description="PPR" evidence="2">
    <location>
        <begin position="606"/>
        <end position="640"/>
    </location>
</feature>
<evidence type="ECO:0000256" key="2">
    <source>
        <dbReference type="PROSITE-ProRule" id="PRU00708"/>
    </source>
</evidence>
<evidence type="ECO:0000313" key="4">
    <source>
        <dbReference type="Proteomes" id="UP001418222"/>
    </source>
</evidence>
<evidence type="ECO:0000256" key="1">
    <source>
        <dbReference type="ARBA" id="ARBA00022737"/>
    </source>
</evidence>
<feature type="repeat" description="PPR" evidence="2">
    <location>
        <begin position="501"/>
        <end position="535"/>
    </location>
</feature>
<gene>
    <name evidence="3" type="ORF">KSP39_PZI013532</name>
</gene>
<dbReference type="AlphaFoldDB" id="A0AAP0G3Z0"/>
<dbReference type="PANTHER" id="PTHR47940">
    <property type="entry name" value="OS12G0283900 PROTEIN"/>
    <property type="match status" value="1"/>
</dbReference>
<protein>
    <submittedName>
        <fullName evidence="3">Pentatricopeptide repeat-containing protein</fullName>
    </submittedName>
</protein>
<evidence type="ECO:0000313" key="3">
    <source>
        <dbReference type="EMBL" id="KAK8936195.1"/>
    </source>
</evidence>
<dbReference type="EMBL" id="JBBWWQ010000011">
    <property type="protein sequence ID" value="KAK8936195.1"/>
    <property type="molecule type" value="Genomic_DNA"/>
</dbReference>
<dbReference type="Pfam" id="PF13041">
    <property type="entry name" value="PPR_2"/>
    <property type="match status" value="3"/>
</dbReference>
<sequence length="710" mass="80199">MQSFSCFSPKGASIAAPHLYSDPLHSHIFSRRRKKKKRSGHVDFVGTQIENLKHGFLSGDCNLWHSASKKISLYPSCAQSPSLVHDLQGHENVTETMECDFLLHSGDSRDRVEVFEKERVDVRALAVRLSDARSADDVDQVLRDHDPLPLPVFSSIIRGFGLDKTVDPAFAIFDWLKRKGEDSSDDHILSPNLFIYNSILGALKHSAQFEKIDGVMEEMKSKGILPNIVTYNTLMSVYIDQGKHEKALAFLDEIERAGLSPSPATYSSVLLICRKMDDAMGAIGFFVKLREEYENGYMEKHPNSDWKTEMIKLENFAIRICYLVMRQHLVSEENSTADVFKVLTEMDKARLSPGRTECERLIWACTRESHYSVAKELYQRIREVEDGISLSVCNHVIWLMGKAKKWWAALEVYEDLLDQGPEPNTLSHELIISHFSILLDAAKKKGTWRWGVRLINKMLDRGLKPGIGEWNAVLIACSKASETSAAVEIFKRMVEHGERPTVVSYGALLSALEKGKLYDEALAVWEHMCKVGVKPNSHAYTILASVYIGNRKLEMVDSLIQEMKNSKIEPNVVTFNAIITGCVRNGLSSAAFEWFHRMKVENIKPNEITYEMLIDGFAHDGKGKLAYEMYLRAMNEGLDLSPKAYDAVLDSCLACRMSIDLSVLGHRPGGKKKFLKTRTDLSEFCRLADVPRRSRPFDSAEICDSDSQGR</sequence>
<reference evidence="3 4" key="1">
    <citation type="journal article" date="2022" name="Nat. Plants">
        <title>Genomes of leafy and leafless Platanthera orchids illuminate the evolution of mycoheterotrophy.</title>
        <authorList>
            <person name="Li M.H."/>
            <person name="Liu K.W."/>
            <person name="Li Z."/>
            <person name="Lu H.C."/>
            <person name="Ye Q.L."/>
            <person name="Zhang D."/>
            <person name="Wang J.Y."/>
            <person name="Li Y.F."/>
            <person name="Zhong Z.M."/>
            <person name="Liu X."/>
            <person name="Yu X."/>
            <person name="Liu D.K."/>
            <person name="Tu X.D."/>
            <person name="Liu B."/>
            <person name="Hao Y."/>
            <person name="Liao X.Y."/>
            <person name="Jiang Y.T."/>
            <person name="Sun W.H."/>
            <person name="Chen J."/>
            <person name="Chen Y.Q."/>
            <person name="Ai Y."/>
            <person name="Zhai J.W."/>
            <person name="Wu S.S."/>
            <person name="Zhou Z."/>
            <person name="Hsiao Y.Y."/>
            <person name="Wu W.L."/>
            <person name="Chen Y.Y."/>
            <person name="Lin Y.F."/>
            <person name="Hsu J.L."/>
            <person name="Li C.Y."/>
            <person name="Wang Z.W."/>
            <person name="Zhao X."/>
            <person name="Zhong W.Y."/>
            <person name="Ma X.K."/>
            <person name="Ma L."/>
            <person name="Huang J."/>
            <person name="Chen G.Z."/>
            <person name="Huang M.Z."/>
            <person name="Huang L."/>
            <person name="Peng D.H."/>
            <person name="Luo Y.B."/>
            <person name="Zou S.Q."/>
            <person name="Chen S.P."/>
            <person name="Lan S."/>
            <person name="Tsai W.C."/>
            <person name="Van de Peer Y."/>
            <person name="Liu Z.J."/>
        </authorList>
    </citation>
    <scope>NUCLEOTIDE SEQUENCE [LARGE SCALE GENOMIC DNA]</scope>
    <source>
        <strain evidence="3">Lor287</strain>
    </source>
</reference>
<accession>A0AAP0G3Z0</accession>
<comment type="caution">
    <text evidence="3">The sequence shown here is derived from an EMBL/GenBank/DDBJ whole genome shotgun (WGS) entry which is preliminary data.</text>
</comment>
<dbReference type="Gene3D" id="1.25.40.10">
    <property type="entry name" value="Tetratricopeptide repeat domain"/>
    <property type="match status" value="3"/>
</dbReference>
<dbReference type="InterPro" id="IPR053343">
    <property type="entry name" value="PSII_mRNA-binding_protein"/>
</dbReference>
<feature type="repeat" description="PPR" evidence="2">
    <location>
        <begin position="192"/>
        <end position="226"/>
    </location>
</feature>
<dbReference type="PROSITE" id="PS51375">
    <property type="entry name" value="PPR"/>
    <property type="match status" value="7"/>
</dbReference>
<feature type="repeat" description="PPR" evidence="2">
    <location>
        <begin position="227"/>
        <end position="261"/>
    </location>
</feature>
<feature type="repeat" description="PPR" evidence="2">
    <location>
        <begin position="466"/>
        <end position="500"/>
    </location>
</feature>
<keyword evidence="4" id="KW-1185">Reference proteome</keyword>
<dbReference type="NCBIfam" id="TIGR00756">
    <property type="entry name" value="PPR"/>
    <property type="match status" value="6"/>
</dbReference>
<dbReference type="Proteomes" id="UP001418222">
    <property type="component" value="Unassembled WGS sequence"/>
</dbReference>